<dbReference type="EMBL" id="CAFZ01000336">
    <property type="protein sequence ID" value="CCA74626.1"/>
    <property type="molecule type" value="Genomic_DNA"/>
</dbReference>
<organism evidence="1 2">
    <name type="scientific">Serendipita indica (strain DSM 11827)</name>
    <name type="common">Root endophyte fungus</name>
    <name type="synonym">Piriformospora indica</name>
    <dbReference type="NCBI Taxonomy" id="1109443"/>
    <lineage>
        <taxon>Eukaryota</taxon>
        <taxon>Fungi</taxon>
        <taxon>Dikarya</taxon>
        <taxon>Basidiomycota</taxon>
        <taxon>Agaricomycotina</taxon>
        <taxon>Agaricomycetes</taxon>
        <taxon>Sebacinales</taxon>
        <taxon>Serendipitaceae</taxon>
        <taxon>Serendipita</taxon>
    </lineage>
</organism>
<dbReference type="OrthoDB" id="10267950at2759"/>
<name>G4TTI3_SERID</name>
<reference evidence="1 2" key="1">
    <citation type="journal article" date="2011" name="PLoS Pathog.">
        <title>Endophytic Life Strategies Decoded by Genome and Transcriptome Analyses of the Mutualistic Root Symbiont Piriformospora indica.</title>
        <authorList>
            <person name="Zuccaro A."/>
            <person name="Lahrmann U."/>
            <person name="Guldener U."/>
            <person name="Langen G."/>
            <person name="Pfiffi S."/>
            <person name="Biedenkopf D."/>
            <person name="Wong P."/>
            <person name="Samans B."/>
            <person name="Grimm C."/>
            <person name="Basiewicz M."/>
            <person name="Murat C."/>
            <person name="Martin F."/>
            <person name="Kogel K.H."/>
        </authorList>
    </citation>
    <scope>NUCLEOTIDE SEQUENCE [LARGE SCALE GENOMIC DNA]</scope>
    <source>
        <strain evidence="1 2">DSM 11827</strain>
    </source>
</reference>
<evidence type="ECO:0000313" key="1">
    <source>
        <dbReference type="EMBL" id="CCA74626.1"/>
    </source>
</evidence>
<keyword evidence="2" id="KW-1185">Reference proteome</keyword>
<dbReference type="Proteomes" id="UP000007148">
    <property type="component" value="Unassembled WGS sequence"/>
</dbReference>
<dbReference type="Gene3D" id="3.30.428.70">
    <property type="match status" value="1"/>
</dbReference>
<dbReference type="HOGENOM" id="CLU_1982427_0_0_1"/>
<protein>
    <submittedName>
        <fullName evidence="1">Uncharacterized protein</fullName>
    </submittedName>
</protein>
<dbReference type="AlphaFoldDB" id="G4TTI3"/>
<sequence>MNCRRIYSHWLKSYKRTVLAPPGCTYSQPTFFAFCDCGILSGASQPHRHIQFFLGHVPIERLVKTAKIENEVRPFVLPQLPFAAHIKRLDKNVLSIADTLVDGSSTVENSKEAWEAVIGRVNFQLI</sequence>
<evidence type="ECO:0000313" key="2">
    <source>
        <dbReference type="Proteomes" id="UP000007148"/>
    </source>
</evidence>
<dbReference type="STRING" id="1109443.G4TTI3"/>
<dbReference type="InterPro" id="IPR043171">
    <property type="entry name" value="Ap4A_phos1/2-like"/>
</dbReference>
<dbReference type="InParanoid" id="G4TTI3"/>
<proteinExistence type="predicted"/>
<gene>
    <name evidence="1" type="ORF">PIIN_08578</name>
</gene>
<comment type="caution">
    <text evidence="1">The sequence shown here is derived from an EMBL/GenBank/DDBJ whole genome shotgun (WGS) entry which is preliminary data.</text>
</comment>
<accession>G4TTI3</accession>